<comment type="caution">
    <text evidence="1">The sequence shown here is derived from an EMBL/GenBank/DDBJ whole genome shotgun (WGS) entry which is preliminary data.</text>
</comment>
<dbReference type="AlphaFoldDB" id="A0A369JB95"/>
<protein>
    <submittedName>
        <fullName evidence="1">Uncharacterized protein</fullName>
    </submittedName>
</protein>
<gene>
    <name evidence="1" type="ORF">Hypma_014722</name>
</gene>
<accession>A0A369JB95</accession>
<evidence type="ECO:0000313" key="2">
    <source>
        <dbReference type="Proteomes" id="UP000076154"/>
    </source>
</evidence>
<dbReference type="EMBL" id="LUEZ02000090">
    <property type="protein sequence ID" value="RDB18612.1"/>
    <property type="molecule type" value="Genomic_DNA"/>
</dbReference>
<proteinExistence type="predicted"/>
<keyword evidence="2" id="KW-1185">Reference proteome</keyword>
<dbReference type="Proteomes" id="UP000076154">
    <property type="component" value="Unassembled WGS sequence"/>
</dbReference>
<dbReference type="InParanoid" id="A0A369JB95"/>
<sequence length="82" mass="8547">MALGGGRECQFKHSISSINLGGERKASRVASLNVITICINGDIGNGNALDDCMVDSLNGIDLCNSTVAIEFAMSNASRDGKQ</sequence>
<reference evidence="1" key="1">
    <citation type="submission" date="2018-04" db="EMBL/GenBank/DDBJ databases">
        <title>Whole genome sequencing of Hypsizygus marmoreus.</title>
        <authorList>
            <person name="Choi I.-G."/>
            <person name="Min B."/>
            <person name="Kim J.-G."/>
            <person name="Kim S."/>
            <person name="Oh Y.-L."/>
            <person name="Kong W.-S."/>
            <person name="Park H."/>
            <person name="Jeong J."/>
            <person name="Song E.-S."/>
        </authorList>
    </citation>
    <scope>NUCLEOTIDE SEQUENCE [LARGE SCALE GENOMIC DNA]</scope>
    <source>
        <strain evidence="1">51987-8</strain>
    </source>
</reference>
<evidence type="ECO:0000313" key="1">
    <source>
        <dbReference type="EMBL" id="RDB18612.1"/>
    </source>
</evidence>
<organism evidence="1 2">
    <name type="scientific">Hypsizygus marmoreus</name>
    <name type="common">White beech mushroom</name>
    <name type="synonym">Agaricus marmoreus</name>
    <dbReference type="NCBI Taxonomy" id="39966"/>
    <lineage>
        <taxon>Eukaryota</taxon>
        <taxon>Fungi</taxon>
        <taxon>Dikarya</taxon>
        <taxon>Basidiomycota</taxon>
        <taxon>Agaricomycotina</taxon>
        <taxon>Agaricomycetes</taxon>
        <taxon>Agaricomycetidae</taxon>
        <taxon>Agaricales</taxon>
        <taxon>Tricholomatineae</taxon>
        <taxon>Lyophyllaceae</taxon>
        <taxon>Hypsizygus</taxon>
    </lineage>
</organism>
<name>A0A369JB95_HYPMA</name>